<name>A0A7V1PWV0_CALAY</name>
<dbReference type="Pfam" id="PF07715">
    <property type="entry name" value="Plug"/>
    <property type="match status" value="1"/>
</dbReference>
<feature type="domain" description="TonB-dependent receptor-like beta-barrel" evidence="13">
    <location>
        <begin position="312"/>
        <end position="658"/>
    </location>
</feature>
<evidence type="ECO:0000256" key="3">
    <source>
        <dbReference type="ARBA" id="ARBA00022452"/>
    </source>
</evidence>
<organism evidence="15">
    <name type="scientific">Caldithrix abyssi</name>
    <dbReference type="NCBI Taxonomy" id="187145"/>
    <lineage>
        <taxon>Bacteria</taxon>
        <taxon>Pseudomonadati</taxon>
        <taxon>Calditrichota</taxon>
        <taxon>Calditrichia</taxon>
        <taxon>Calditrichales</taxon>
        <taxon>Calditrichaceae</taxon>
        <taxon>Caldithrix</taxon>
    </lineage>
</organism>
<keyword evidence="9 10" id="KW-0998">Cell outer membrane</keyword>
<evidence type="ECO:0000256" key="8">
    <source>
        <dbReference type="ARBA" id="ARBA00023170"/>
    </source>
</evidence>
<dbReference type="InterPro" id="IPR012910">
    <property type="entry name" value="Plug_dom"/>
</dbReference>
<evidence type="ECO:0000256" key="9">
    <source>
        <dbReference type="ARBA" id="ARBA00023237"/>
    </source>
</evidence>
<dbReference type="GO" id="GO:0015344">
    <property type="term" value="F:siderophore uptake transmembrane transporter activity"/>
    <property type="evidence" value="ECO:0007669"/>
    <property type="project" value="TreeGrafter"/>
</dbReference>
<accession>A0A7V1PWV0</accession>
<evidence type="ECO:0000256" key="1">
    <source>
        <dbReference type="ARBA" id="ARBA00004571"/>
    </source>
</evidence>
<evidence type="ECO:0000256" key="11">
    <source>
        <dbReference type="RuleBase" id="RU003357"/>
    </source>
</evidence>
<dbReference type="GO" id="GO:0009279">
    <property type="term" value="C:cell outer membrane"/>
    <property type="evidence" value="ECO:0007669"/>
    <property type="project" value="UniProtKB-SubCell"/>
</dbReference>
<dbReference type="PANTHER" id="PTHR30069:SF29">
    <property type="entry name" value="HEMOGLOBIN AND HEMOGLOBIN-HAPTOGLOBIN-BINDING PROTEIN 1-RELATED"/>
    <property type="match status" value="1"/>
</dbReference>
<comment type="similarity">
    <text evidence="10 11">Belongs to the TonB-dependent receptor family.</text>
</comment>
<dbReference type="InterPro" id="IPR039426">
    <property type="entry name" value="TonB-dep_rcpt-like"/>
</dbReference>
<feature type="signal peptide" evidence="12">
    <location>
        <begin position="1"/>
        <end position="22"/>
    </location>
</feature>
<dbReference type="InterPro" id="IPR000531">
    <property type="entry name" value="Beta-barrel_TonB"/>
</dbReference>
<dbReference type="GO" id="GO:0044718">
    <property type="term" value="P:siderophore transmembrane transport"/>
    <property type="evidence" value="ECO:0007669"/>
    <property type="project" value="TreeGrafter"/>
</dbReference>
<dbReference type="EMBL" id="DRLD01000425">
    <property type="protein sequence ID" value="HED11987.1"/>
    <property type="molecule type" value="Genomic_DNA"/>
</dbReference>
<keyword evidence="4 10" id="KW-0812">Transmembrane</keyword>
<keyword evidence="3 10" id="KW-1134">Transmembrane beta strand</keyword>
<evidence type="ECO:0000256" key="4">
    <source>
        <dbReference type="ARBA" id="ARBA00022692"/>
    </source>
</evidence>
<protein>
    <submittedName>
        <fullName evidence="15">TonB-dependent receptor</fullName>
    </submittedName>
</protein>
<dbReference type="Gene3D" id="2.170.130.10">
    <property type="entry name" value="TonB-dependent receptor, plug domain"/>
    <property type="match status" value="1"/>
</dbReference>
<evidence type="ECO:0000313" key="15">
    <source>
        <dbReference type="EMBL" id="HED11987.1"/>
    </source>
</evidence>
<dbReference type="SUPFAM" id="SSF49464">
    <property type="entry name" value="Carboxypeptidase regulatory domain-like"/>
    <property type="match status" value="1"/>
</dbReference>
<evidence type="ECO:0000256" key="2">
    <source>
        <dbReference type="ARBA" id="ARBA00022448"/>
    </source>
</evidence>
<gene>
    <name evidence="15" type="ORF">ENJ10_14950</name>
</gene>
<evidence type="ECO:0000256" key="5">
    <source>
        <dbReference type="ARBA" id="ARBA00022729"/>
    </source>
</evidence>
<evidence type="ECO:0000256" key="10">
    <source>
        <dbReference type="PROSITE-ProRule" id="PRU01360"/>
    </source>
</evidence>
<evidence type="ECO:0000256" key="12">
    <source>
        <dbReference type="SAM" id="SignalP"/>
    </source>
</evidence>
<evidence type="ECO:0000259" key="13">
    <source>
        <dbReference type="Pfam" id="PF00593"/>
    </source>
</evidence>
<feature type="domain" description="TonB-dependent receptor plug" evidence="14">
    <location>
        <begin position="129"/>
        <end position="235"/>
    </location>
</feature>
<dbReference type="InterPro" id="IPR036942">
    <property type="entry name" value="Beta-barrel_TonB_sf"/>
</dbReference>
<dbReference type="PANTHER" id="PTHR30069">
    <property type="entry name" value="TONB-DEPENDENT OUTER MEMBRANE RECEPTOR"/>
    <property type="match status" value="1"/>
</dbReference>
<dbReference type="Gene3D" id="2.60.40.1120">
    <property type="entry name" value="Carboxypeptidase-like, regulatory domain"/>
    <property type="match status" value="1"/>
</dbReference>
<evidence type="ECO:0000256" key="6">
    <source>
        <dbReference type="ARBA" id="ARBA00023077"/>
    </source>
</evidence>
<dbReference type="AlphaFoldDB" id="A0A7V1PWV0"/>
<keyword evidence="7 10" id="KW-0472">Membrane</keyword>
<comment type="caution">
    <text evidence="15">The sequence shown here is derived from an EMBL/GenBank/DDBJ whole genome shotgun (WGS) entry which is preliminary data.</text>
</comment>
<dbReference type="Gene3D" id="2.40.170.20">
    <property type="entry name" value="TonB-dependent receptor, beta-barrel domain"/>
    <property type="match status" value="1"/>
</dbReference>
<dbReference type="Proteomes" id="UP000886005">
    <property type="component" value="Unassembled WGS sequence"/>
</dbReference>
<feature type="non-terminal residue" evidence="15">
    <location>
        <position position="662"/>
    </location>
</feature>
<feature type="chain" id="PRO_5031546160" evidence="12">
    <location>
        <begin position="23"/>
        <end position="662"/>
    </location>
</feature>
<keyword evidence="6 11" id="KW-0798">TonB box</keyword>
<proteinExistence type="inferred from homology"/>
<keyword evidence="2 10" id="KW-0813">Transport</keyword>
<keyword evidence="8 15" id="KW-0675">Receptor</keyword>
<sequence>MNFKPFSLLILFTLISAVPALEFPLTAKTLIYGRVADVNGNPVRDAHVYTSPARQNDVTDSEGRFHLANLPFGQYTLFIDHIGYSPLLIPFSLSENNTHINLDTLYLAAEVYSGQDIVVTASRLQTESADTPRFTNLVSRAVIQKRDVANSAELLREEPGIFIQKTNHGGGSAIIRGLSSNQILLLTDGVRLNNSTYRLGNHQYLTTVDNNSLERIEAVHGPGSVLYGSDALGGVLNLISLQPYYVDSARVKLSGFSRYATADNEKTVHAAINYMGSSLFAYAGASYKSYGDLREGRGEPQAVLSLNPGKKQTPGGFDGYDANFILGWKISESQRLKFNAQFSRQNHVPRYDKYLYNNNYLWEYHPQIRSMAYLRHTLFKPFEAIQLWETTLSYQIQEEGRRKQKTITAVLNEERDRTGTAGFSSVARFVPIGDHHIISGFDLYRDKVSSTAWRINGANRQPAGGRYPDGARYDSFGIFLRDTYNGWKDTPLILGARYSAYNTTFRLDQPLFPEPLRLNFSALTLSAAVRHGLNRNNDISFSVAQAFRAPNLSDLAKIGESKGDTYEVPNQSLQPEKMLSYDLGWKLHTQKISWKTALYYSRIDNLISSAYSSYRGKDSIAVDGQLFRVKSKQNTGRAFITGLESALHFQPAPLWMVRLQMA</sequence>
<evidence type="ECO:0000259" key="14">
    <source>
        <dbReference type="Pfam" id="PF07715"/>
    </source>
</evidence>
<dbReference type="SUPFAM" id="SSF56935">
    <property type="entry name" value="Porins"/>
    <property type="match status" value="1"/>
</dbReference>
<dbReference type="Pfam" id="PF00593">
    <property type="entry name" value="TonB_dep_Rec_b-barrel"/>
    <property type="match status" value="1"/>
</dbReference>
<reference evidence="15" key="1">
    <citation type="journal article" date="2020" name="mSystems">
        <title>Genome- and Community-Level Interaction Insights into Carbon Utilization and Element Cycling Functions of Hydrothermarchaeota in Hydrothermal Sediment.</title>
        <authorList>
            <person name="Zhou Z."/>
            <person name="Liu Y."/>
            <person name="Xu W."/>
            <person name="Pan J."/>
            <person name="Luo Z.H."/>
            <person name="Li M."/>
        </authorList>
    </citation>
    <scope>NUCLEOTIDE SEQUENCE [LARGE SCALE GENOMIC DNA]</scope>
    <source>
        <strain evidence="15">HyVt-456</strain>
    </source>
</reference>
<comment type="subcellular location">
    <subcellularLocation>
        <location evidence="1 10">Cell outer membrane</location>
        <topology evidence="1 10">Multi-pass membrane protein</topology>
    </subcellularLocation>
</comment>
<dbReference type="PROSITE" id="PS52016">
    <property type="entry name" value="TONB_DEPENDENT_REC_3"/>
    <property type="match status" value="1"/>
</dbReference>
<dbReference type="Pfam" id="PF13715">
    <property type="entry name" value="CarbopepD_reg_2"/>
    <property type="match status" value="1"/>
</dbReference>
<evidence type="ECO:0000256" key="7">
    <source>
        <dbReference type="ARBA" id="ARBA00023136"/>
    </source>
</evidence>
<dbReference type="InterPro" id="IPR037066">
    <property type="entry name" value="Plug_dom_sf"/>
</dbReference>
<dbReference type="InterPro" id="IPR008969">
    <property type="entry name" value="CarboxyPept-like_regulatory"/>
</dbReference>
<keyword evidence="5 12" id="KW-0732">Signal</keyword>